<keyword evidence="4" id="KW-0808">Transferase</keyword>
<keyword evidence="9" id="KW-0175">Coiled coil</keyword>
<evidence type="ECO:0000256" key="1">
    <source>
        <dbReference type="ARBA" id="ARBA00000085"/>
    </source>
</evidence>
<dbReference type="CDD" id="cd16917">
    <property type="entry name" value="HATPase_UhpB-NarQ-NarX-like"/>
    <property type="match status" value="1"/>
</dbReference>
<dbReference type="Pfam" id="PF07730">
    <property type="entry name" value="HisKA_3"/>
    <property type="match status" value="1"/>
</dbReference>
<reference evidence="12" key="2">
    <citation type="submission" date="2020-09" db="EMBL/GenBank/DDBJ databases">
        <authorList>
            <person name="Yu Y."/>
        </authorList>
    </citation>
    <scope>NUCLEOTIDE SEQUENCE</scope>
    <source>
        <strain evidence="12">KCTC 49039</strain>
    </source>
</reference>
<dbReference type="Gene3D" id="3.30.565.10">
    <property type="entry name" value="Histidine kinase-like ATPase, C-terminal domain"/>
    <property type="match status" value="1"/>
</dbReference>
<keyword evidence="5" id="KW-0547">Nucleotide-binding</keyword>
<feature type="transmembrane region" description="Helical" evidence="10">
    <location>
        <begin position="88"/>
        <end position="110"/>
    </location>
</feature>
<dbReference type="GO" id="GO:0016020">
    <property type="term" value="C:membrane"/>
    <property type="evidence" value="ECO:0007669"/>
    <property type="project" value="InterPro"/>
</dbReference>
<feature type="transmembrane region" description="Helical" evidence="10">
    <location>
        <begin position="117"/>
        <end position="137"/>
    </location>
</feature>
<keyword evidence="10" id="KW-0812">Transmembrane</keyword>
<accession>A0A927G8P2</accession>
<feature type="domain" description="Signal transduction histidine kinase subgroup 3 dimerisation and phosphoacceptor" evidence="11">
    <location>
        <begin position="170"/>
        <end position="235"/>
    </location>
</feature>
<sequence length="376" mass="39589">MSWSWLATAWAGVTVLTILSAVPALDGPEPFPRAWVDVATAAAVLGIFPLLWTRRPVPVALLLAGLSALSGAATPASTIATWHVARWYSFHTALPVAVAGFAGHAVQALWHPVALPLGWWLLCDAAVHAALLGWGAYGRARDQLLWNLRDRARRAEAEQERLVAAARVAERTRIAREMHDTLAHRLSLIAATAGALEYRPDAPPERIASAAALVREGVSGALDELRDVVRVLRAPGSPDGPDRLAPQHGLDDVARLVDDARAAGQDVTFVSAREAEPPPATAVAAYRAAQEGLTNARRHAPGSPVRLRLFASPGEVRVVVSDAGASLVPAGDPGVAAGTGTGLVGLRERVGLLGGRVEAGVHDRGYVLDVRIPWGA</sequence>
<dbReference type="SUPFAM" id="SSF55874">
    <property type="entry name" value="ATPase domain of HSP90 chaperone/DNA topoisomerase II/histidine kinase"/>
    <property type="match status" value="1"/>
</dbReference>
<evidence type="ECO:0000313" key="12">
    <source>
        <dbReference type="EMBL" id="MBD8078725.1"/>
    </source>
</evidence>
<comment type="catalytic activity">
    <reaction evidence="1">
        <text>ATP + protein L-histidine = ADP + protein N-phospho-L-histidine.</text>
        <dbReference type="EC" id="2.7.13.3"/>
    </reaction>
</comment>
<keyword evidence="10" id="KW-1133">Transmembrane helix</keyword>
<evidence type="ECO:0000256" key="10">
    <source>
        <dbReference type="SAM" id="Phobius"/>
    </source>
</evidence>
<evidence type="ECO:0000313" key="13">
    <source>
        <dbReference type="Proteomes" id="UP000610846"/>
    </source>
</evidence>
<evidence type="ECO:0000256" key="3">
    <source>
        <dbReference type="ARBA" id="ARBA00022553"/>
    </source>
</evidence>
<proteinExistence type="predicted"/>
<evidence type="ECO:0000256" key="9">
    <source>
        <dbReference type="SAM" id="Coils"/>
    </source>
</evidence>
<dbReference type="PANTHER" id="PTHR24421:SF10">
    <property type="entry name" value="NITRATE_NITRITE SENSOR PROTEIN NARQ"/>
    <property type="match status" value="1"/>
</dbReference>
<keyword evidence="8" id="KW-0902">Two-component regulatory system</keyword>
<protein>
    <recommendedName>
        <fullName evidence="2">histidine kinase</fullName>
        <ecNumber evidence="2">2.7.13.3</ecNumber>
    </recommendedName>
</protein>
<feature type="transmembrane region" description="Helical" evidence="10">
    <location>
        <begin position="59"/>
        <end position="82"/>
    </location>
</feature>
<evidence type="ECO:0000256" key="4">
    <source>
        <dbReference type="ARBA" id="ARBA00022679"/>
    </source>
</evidence>
<name>A0A927G8P2_9MICO</name>
<dbReference type="GO" id="GO:0000155">
    <property type="term" value="F:phosphorelay sensor kinase activity"/>
    <property type="evidence" value="ECO:0007669"/>
    <property type="project" value="InterPro"/>
</dbReference>
<gene>
    <name evidence="12" type="ORF">IF651_06605</name>
</gene>
<keyword evidence="3" id="KW-0597">Phosphoprotein</keyword>
<feature type="coiled-coil region" evidence="9">
    <location>
        <begin position="145"/>
        <end position="172"/>
    </location>
</feature>
<organism evidence="12 13">
    <name type="scientific">Cellulosimicrobium arenosum</name>
    <dbReference type="NCBI Taxonomy" id="2708133"/>
    <lineage>
        <taxon>Bacteria</taxon>
        <taxon>Bacillati</taxon>
        <taxon>Actinomycetota</taxon>
        <taxon>Actinomycetes</taxon>
        <taxon>Micrococcales</taxon>
        <taxon>Promicromonosporaceae</taxon>
        <taxon>Cellulosimicrobium</taxon>
    </lineage>
</organism>
<keyword evidence="6 12" id="KW-0418">Kinase</keyword>
<dbReference type="GO" id="GO:0005524">
    <property type="term" value="F:ATP binding"/>
    <property type="evidence" value="ECO:0007669"/>
    <property type="project" value="UniProtKB-KW"/>
</dbReference>
<dbReference type="AlphaFoldDB" id="A0A927G8P2"/>
<keyword evidence="13" id="KW-1185">Reference proteome</keyword>
<dbReference type="InterPro" id="IPR011712">
    <property type="entry name" value="Sig_transdc_His_kin_sub3_dim/P"/>
</dbReference>
<evidence type="ECO:0000256" key="5">
    <source>
        <dbReference type="ARBA" id="ARBA00022741"/>
    </source>
</evidence>
<evidence type="ECO:0000256" key="6">
    <source>
        <dbReference type="ARBA" id="ARBA00022777"/>
    </source>
</evidence>
<dbReference type="Gene3D" id="1.20.5.1930">
    <property type="match status" value="1"/>
</dbReference>
<dbReference type="EMBL" id="JACYHB010000004">
    <property type="protein sequence ID" value="MBD8078725.1"/>
    <property type="molecule type" value="Genomic_DNA"/>
</dbReference>
<dbReference type="GO" id="GO:0046983">
    <property type="term" value="F:protein dimerization activity"/>
    <property type="evidence" value="ECO:0007669"/>
    <property type="project" value="InterPro"/>
</dbReference>
<evidence type="ECO:0000256" key="8">
    <source>
        <dbReference type="ARBA" id="ARBA00023012"/>
    </source>
</evidence>
<evidence type="ECO:0000259" key="11">
    <source>
        <dbReference type="Pfam" id="PF07730"/>
    </source>
</evidence>
<dbReference type="PANTHER" id="PTHR24421">
    <property type="entry name" value="NITRATE/NITRITE SENSOR PROTEIN NARX-RELATED"/>
    <property type="match status" value="1"/>
</dbReference>
<keyword evidence="10" id="KW-0472">Membrane</keyword>
<dbReference type="Proteomes" id="UP000610846">
    <property type="component" value="Unassembled WGS sequence"/>
</dbReference>
<evidence type="ECO:0000256" key="7">
    <source>
        <dbReference type="ARBA" id="ARBA00022840"/>
    </source>
</evidence>
<reference evidence="12" key="1">
    <citation type="journal article" date="2018" name="Curr. Microbiol.">
        <title>Cellulosimicrobium arenosum sp. nov., Isolated from Marine Sediment Sand.</title>
        <authorList>
            <person name="Oh M."/>
            <person name="Kim J.H."/>
            <person name="Yoon J.H."/>
            <person name="Schumann P."/>
            <person name="Kim W."/>
        </authorList>
    </citation>
    <scope>NUCLEOTIDE SEQUENCE</scope>
    <source>
        <strain evidence="12">KCTC 49039</strain>
    </source>
</reference>
<dbReference type="InterPro" id="IPR050482">
    <property type="entry name" value="Sensor_HK_TwoCompSys"/>
</dbReference>
<dbReference type="EC" id="2.7.13.3" evidence="2"/>
<comment type="caution">
    <text evidence="12">The sequence shown here is derived from an EMBL/GenBank/DDBJ whole genome shotgun (WGS) entry which is preliminary data.</text>
</comment>
<feature type="transmembrane region" description="Helical" evidence="10">
    <location>
        <begin position="34"/>
        <end position="52"/>
    </location>
</feature>
<evidence type="ECO:0000256" key="2">
    <source>
        <dbReference type="ARBA" id="ARBA00012438"/>
    </source>
</evidence>
<keyword evidence="7" id="KW-0067">ATP-binding</keyword>
<dbReference type="InterPro" id="IPR036890">
    <property type="entry name" value="HATPase_C_sf"/>
</dbReference>